<evidence type="ECO:0000256" key="1">
    <source>
        <dbReference type="SAM" id="MobiDB-lite"/>
    </source>
</evidence>
<comment type="caution">
    <text evidence="3">The sequence shown here is derived from an EMBL/GenBank/DDBJ whole genome shotgun (WGS) entry which is preliminary data.</text>
</comment>
<protein>
    <recommendedName>
        <fullName evidence="5">Integral membrane protein</fullName>
    </recommendedName>
</protein>
<evidence type="ECO:0000256" key="2">
    <source>
        <dbReference type="SAM" id="Phobius"/>
    </source>
</evidence>
<keyword evidence="4" id="KW-1185">Reference proteome</keyword>
<sequence>MSDDGEIAGAPDPAAVSQPLPPEVPMQRPPAQPELSDGPFTDGPEGEWWRRPAPPTEVPAPRSEPAAGPGPDAPVQPSGDHGQDAGDGAAGQEWWRSSDVREEWRDTWATHGQDGIAAATEIGSYIGDAIASRLPDPHAAAAKRGLDLRWLRLKYNIPALFIALLVTWRSQTAVDRMTNFVAEDGIFAPLGAVLLFVLLLGLLMVLPIGSWLASAFSDLVSWLVTGLIRLTGKAWTTPYIGYVLRLIVAVAIWSFVIAVVRVIGRAALHFLTGA</sequence>
<feature type="compositionally biased region" description="Pro residues" evidence="1">
    <location>
        <begin position="19"/>
        <end position="32"/>
    </location>
</feature>
<organism evidence="3 4">
    <name type="scientific">Streptomyces griseiscabiei</name>
    <dbReference type="NCBI Taxonomy" id="2993540"/>
    <lineage>
        <taxon>Bacteria</taxon>
        <taxon>Bacillati</taxon>
        <taxon>Actinomycetota</taxon>
        <taxon>Actinomycetes</taxon>
        <taxon>Kitasatosporales</taxon>
        <taxon>Streptomycetaceae</taxon>
        <taxon>Streptomyces</taxon>
    </lineage>
</organism>
<feature type="transmembrane region" description="Helical" evidence="2">
    <location>
        <begin position="186"/>
        <end position="206"/>
    </location>
</feature>
<feature type="transmembrane region" description="Helical" evidence="2">
    <location>
        <begin position="242"/>
        <end position="263"/>
    </location>
</feature>
<gene>
    <name evidence="3" type="ORF">PV517_46425</name>
</gene>
<name>A0ABU4LJT8_9ACTN</name>
<accession>A0ABU4LJT8</accession>
<feature type="region of interest" description="Disordered" evidence="1">
    <location>
        <begin position="1"/>
        <end position="93"/>
    </location>
</feature>
<evidence type="ECO:0000313" key="3">
    <source>
        <dbReference type="EMBL" id="MDX2916092.1"/>
    </source>
</evidence>
<dbReference type="RefSeq" id="WP_143673206.1">
    <property type="nucleotide sequence ID" value="NZ_JAGJBZ010000007.1"/>
</dbReference>
<proteinExistence type="predicted"/>
<dbReference type="Proteomes" id="UP001271723">
    <property type="component" value="Unassembled WGS sequence"/>
</dbReference>
<evidence type="ECO:0000313" key="4">
    <source>
        <dbReference type="Proteomes" id="UP001271723"/>
    </source>
</evidence>
<keyword evidence="2" id="KW-1133">Transmembrane helix</keyword>
<reference evidence="3 4" key="1">
    <citation type="journal article" date="2023" name="Microb. Genom.">
        <title>Mesoterricola silvestris gen. nov., sp. nov., Mesoterricola sediminis sp. nov., Geothrix oryzae sp. nov., Geothrix edaphica sp. nov., Geothrix rubra sp. nov., and Geothrix limicola sp. nov., six novel members of Acidobacteriota isolated from soils.</title>
        <authorList>
            <person name="Weisberg A.J."/>
            <person name="Pearce E."/>
            <person name="Kramer C.G."/>
            <person name="Chang J.H."/>
            <person name="Clarke C.R."/>
        </authorList>
    </citation>
    <scope>NUCLEOTIDE SEQUENCE [LARGE SCALE GENOMIC DNA]</scope>
    <source>
        <strain evidence="3 4">NRRL_B-2795</strain>
    </source>
</reference>
<evidence type="ECO:0008006" key="5">
    <source>
        <dbReference type="Google" id="ProtNLM"/>
    </source>
</evidence>
<keyword evidence="2" id="KW-0472">Membrane</keyword>
<keyword evidence="2" id="KW-0812">Transmembrane</keyword>
<dbReference type="EMBL" id="JARAVY010000039">
    <property type="protein sequence ID" value="MDX2916092.1"/>
    <property type="molecule type" value="Genomic_DNA"/>
</dbReference>